<dbReference type="EMBL" id="CAJRAU010000001">
    <property type="protein sequence ID" value="CAG5068450.1"/>
    <property type="molecule type" value="Genomic_DNA"/>
</dbReference>
<keyword evidence="3" id="KW-1185">Reference proteome</keyword>
<evidence type="ECO:0000313" key="3">
    <source>
        <dbReference type="Proteomes" id="UP000679725"/>
    </source>
</evidence>
<proteinExistence type="predicted"/>
<dbReference type="Proteomes" id="UP000679725">
    <property type="component" value="Unassembled WGS sequence"/>
</dbReference>
<evidence type="ECO:0000256" key="1">
    <source>
        <dbReference type="SAM" id="Phobius"/>
    </source>
</evidence>
<dbReference type="RefSeq" id="WP_215232526.1">
    <property type="nucleotide sequence ID" value="NZ_CAJRAU010000001.1"/>
</dbReference>
<keyword evidence="1" id="KW-0472">Membrane</keyword>
<keyword evidence="1" id="KW-1133">Transmembrane helix</keyword>
<reference evidence="2 3" key="1">
    <citation type="submission" date="2021-04" db="EMBL/GenBank/DDBJ databases">
        <authorList>
            <person name="Rodrigo-Torres L."/>
            <person name="Arahal R. D."/>
            <person name="Lucena T."/>
        </authorList>
    </citation>
    <scope>NUCLEOTIDE SEQUENCE [LARGE SCALE GENOMIC DNA]</scope>
    <source>
        <strain evidence="2 3">CECT 9623</strain>
    </source>
</reference>
<accession>A0ABM8UM41</accession>
<evidence type="ECO:0000313" key="2">
    <source>
        <dbReference type="EMBL" id="CAG5068450.1"/>
    </source>
</evidence>
<keyword evidence="1" id="KW-0812">Transmembrane</keyword>
<protein>
    <submittedName>
        <fullName evidence="2">Uncharacterized protein</fullName>
    </submittedName>
</protein>
<feature type="transmembrane region" description="Helical" evidence="1">
    <location>
        <begin position="7"/>
        <end position="29"/>
    </location>
</feature>
<comment type="caution">
    <text evidence="2">The sequence shown here is derived from an EMBL/GenBank/DDBJ whole genome shotgun (WGS) entry which is preliminary data.</text>
</comment>
<organism evidence="2 3">
    <name type="scientific">Dyadobacter linearis</name>
    <dbReference type="NCBI Taxonomy" id="2823330"/>
    <lineage>
        <taxon>Bacteria</taxon>
        <taxon>Pseudomonadati</taxon>
        <taxon>Bacteroidota</taxon>
        <taxon>Cytophagia</taxon>
        <taxon>Cytophagales</taxon>
        <taxon>Spirosomataceae</taxon>
        <taxon>Dyadobacter</taxon>
    </lineage>
</organism>
<gene>
    <name evidence="2" type="ORF">DYBT9623_01181</name>
</gene>
<feature type="transmembrane region" description="Helical" evidence="1">
    <location>
        <begin position="35"/>
        <end position="53"/>
    </location>
</feature>
<sequence length="56" mass="6523">MKTYLTVFRILSMILLVGLIAVLVLFRIQNWEISPFFYGVTGFLLMSVIIDSLRNR</sequence>
<name>A0ABM8UM41_9BACT</name>